<dbReference type="Proteomes" id="UP000008784">
    <property type="component" value="Unassembled WGS sequence"/>
</dbReference>
<feature type="region of interest" description="Disordered" evidence="1">
    <location>
        <begin position="1"/>
        <end position="92"/>
    </location>
</feature>
<gene>
    <name evidence="2" type="ORF">AOL_s00006g427</name>
</gene>
<organism evidence="2 3">
    <name type="scientific">Arthrobotrys oligospora (strain ATCC 24927 / CBS 115.81 / DSM 1491)</name>
    <name type="common">Nematode-trapping fungus</name>
    <name type="synonym">Didymozoophaga oligospora</name>
    <dbReference type="NCBI Taxonomy" id="756982"/>
    <lineage>
        <taxon>Eukaryota</taxon>
        <taxon>Fungi</taxon>
        <taxon>Dikarya</taxon>
        <taxon>Ascomycota</taxon>
        <taxon>Pezizomycotina</taxon>
        <taxon>Orbiliomycetes</taxon>
        <taxon>Orbiliales</taxon>
        <taxon>Orbiliaceae</taxon>
        <taxon>Orbilia</taxon>
        <taxon>Orbilia oligospora</taxon>
    </lineage>
</organism>
<dbReference type="GeneID" id="22888961"/>
<dbReference type="InParanoid" id="G1X0M6"/>
<evidence type="ECO:0000313" key="3">
    <source>
        <dbReference type="Proteomes" id="UP000008784"/>
    </source>
</evidence>
<comment type="caution">
    <text evidence="2">The sequence shown here is derived from an EMBL/GenBank/DDBJ whole genome shotgun (WGS) entry which is preliminary data.</text>
</comment>
<protein>
    <submittedName>
        <fullName evidence="2">Uncharacterized protein</fullName>
    </submittedName>
</protein>
<feature type="compositionally biased region" description="Acidic residues" evidence="1">
    <location>
        <begin position="1"/>
        <end position="17"/>
    </location>
</feature>
<dbReference type="AlphaFoldDB" id="G1X0M6"/>
<name>G1X0M6_ARTOA</name>
<accession>G1X0M6</accession>
<dbReference type="RefSeq" id="XP_011118038.1">
    <property type="nucleotide sequence ID" value="XM_011119736.1"/>
</dbReference>
<evidence type="ECO:0000256" key="1">
    <source>
        <dbReference type="SAM" id="MobiDB-lite"/>
    </source>
</evidence>
<dbReference type="EMBL" id="ADOT01000012">
    <property type="protein sequence ID" value="EGX53561.1"/>
    <property type="molecule type" value="Genomic_DNA"/>
</dbReference>
<reference evidence="2 3" key="1">
    <citation type="journal article" date="2011" name="PLoS Pathog.">
        <title>Genomic and proteomic analyses of the fungus Arthrobotrys oligospora provide insights into nematode-trap formation.</title>
        <authorList>
            <person name="Yang J."/>
            <person name="Wang L."/>
            <person name="Ji X."/>
            <person name="Feng Y."/>
            <person name="Li X."/>
            <person name="Zou C."/>
            <person name="Xu J."/>
            <person name="Ren Y."/>
            <person name="Mi Q."/>
            <person name="Wu J."/>
            <person name="Liu S."/>
            <person name="Liu Y."/>
            <person name="Huang X."/>
            <person name="Wang H."/>
            <person name="Niu X."/>
            <person name="Li J."/>
            <person name="Liang L."/>
            <person name="Luo Y."/>
            <person name="Ji K."/>
            <person name="Zhou W."/>
            <person name="Yu Z."/>
            <person name="Li G."/>
            <person name="Liu Y."/>
            <person name="Li L."/>
            <person name="Qiao M."/>
            <person name="Feng L."/>
            <person name="Zhang K.-Q."/>
        </authorList>
    </citation>
    <scope>NUCLEOTIDE SEQUENCE [LARGE SCALE GENOMIC DNA]</scope>
    <source>
        <strain evidence="3">ATCC 24927 / CBS 115.81 / DSM 1491</strain>
    </source>
</reference>
<proteinExistence type="predicted"/>
<sequence>MESESEESVEGGDESDGEVEHGQKSSAKAVVAASRNGRRASAPAREILAHSGVATPTPERTRRNSRRKTIHGSFDTTSLEGRAKGESRRGKR</sequence>
<dbReference type="HOGENOM" id="CLU_2412823_0_0_1"/>
<keyword evidence="3" id="KW-1185">Reference proteome</keyword>
<feature type="compositionally biased region" description="Low complexity" evidence="1">
    <location>
        <begin position="24"/>
        <end position="34"/>
    </location>
</feature>
<evidence type="ECO:0000313" key="2">
    <source>
        <dbReference type="EMBL" id="EGX53561.1"/>
    </source>
</evidence>
<feature type="compositionally biased region" description="Basic and acidic residues" evidence="1">
    <location>
        <begin position="81"/>
        <end position="92"/>
    </location>
</feature>